<proteinExistence type="predicted"/>
<dbReference type="RefSeq" id="WP_320291224.1">
    <property type="nucleotide sequence ID" value="NZ_JAVIIW010000068.1"/>
</dbReference>
<protein>
    <submittedName>
        <fullName evidence="1">Uncharacterized protein</fullName>
    </submittedName>
</protein>
<reference evidence="1 2" key="1">
    <citation type="submission" date="2023-08" db="EMBL/GenBank/DDBJ databases">
        <title>Implementing the SeqCode for naming new Mesorhizobium species isolated from Vachellia karroo root nodules.</title>
        <authorList>
            <person name="Van Lill M."/>
        </authorList>
    </citation>
    <scope>NUCLEOTIDE SEQUENCE [LARGE SCALE GENOMIC DNA]</scope>
    <source>
        <strain evidence="1 2">VK24D</strain>
    </source>
</reference>
<organism evidence="1 2">
    <name type="scientific">Mesorhizobium album</name>
    <dbReference type="NCBI Taxonomy" id="3072314"/>
    <lineage>
        <taxon>Bacteria</taxon>
        <taxon>Pseudomonadati</taxon>
        <taxon>Pseudomonadota</taxon>
        <taxon>Alphaproteobacteria</taxon>
        <taxon>Hyphomicrobiales</taxon>
        <taxon>Phyllobacteriaceae</taxon>
        <taxon>Mesorhizobium</taxon>
    </lineage>
</organism>
<keyword evidence="2" id="KW-1185">Reference proteome</keyword>
<dbReference type="Proteomes" id="UP001287059">
    <property type="component" value="Unassembled WGS sequence"/>
</dbReference>
<evidence type="ECO:0000313" key="1">
    <source>
        <dbReference type="EMBL" id="MDX8483115.1"/>
    </source>
</evidence>
<dbReference type="EMBL" id="JAVIIW010000068">
    <property type="protein sequence ID" value="MDX8483115.1"/>
    <property type="molecule type" value="Genomic_DNA"/>
</dbReference>
<comment type="caution">
    <text evidence="1">The sequence shown here is derived from an EMBL/GenBank/DDBJ whole genome shotgun (WGS) entry which is preliminary data.</text>
</comment>
<gene>
    <name evidence="1" type="ORF">RFN28_32385</name>
</gene>
<evidence type="ECO:0000313" key="2">
    <source>
        <dbReference type="Proteomes" id="UP001287059"/>
    </source>
</evidence>
<name>A0ABU4Y862_9HYPH</name>
<accession>A0ABU4Y862</accession>
<sequence length="100" mass="10533">MALGILTQDIIVDEPSGLTDGHVDPSATPRSPNTTLKYLISREGPGGLTSPEVTFQADFAQATARAGKPSPASRPPSTWMASVIIGNRDCETGTPRRNGR</sequence>